<dbReference type="Pfam" id="PF02538">
    <property type="entry name" value="Hydantoinase_B"/>
    <property type="match status" value="1"/>
</dbReference>
<gene>
    <name evidence="2" type="primary">apc4</name>
    <name evidence="2" type="ORF">DF168_01456</name>
</gene>
<dbReference type="Proteomes" id="UP000247465">
    <property type="component" value="Chromosome"/>
</dbReference>
<accession>A0A2Z4ADE0</accession>
<dbReference type="InterPro" id="IPR003692">
    <property type="entry name" value="Hydantoinase_B"/>
</dbReference>
<sequence length="602" mass="65207">MVASVGDFLKLTNEIQLESRRIQTANKAWKSMESGKLKIDSILLEVLWNRLISIVDEQAAALMHASFTTVVREAGDLSAGVFDAKGRMLAQAVTGTPGHINTMANCVRAFVRQHPIEKWKPGDSLLTNDPWLASGHLHDITVVTPVFYSGKGIGWFANTCHAMDIGGRTLGADAREVFEEGLHIPFMRLFKEGELNHDLIEIVRANVRMPDLVVGDLYAQQAGNDVGATKLCELLSECGLEDLTVISDEILDRTEAATRAAISEIPDGIYRDEVSVDGFNEPLKICITISIIGSDLTVDYAGSSPQVDRGINVVYNYTHAYTTYPLSCVISPSLPQNEGNFRPVTVKAPEGCMLNALHPCAVGARHLIGHFLTQAVFGALGHVIPDRLIADGSAGLWNTQFEGYDREGCLFSYVFFSAGGMGARPTSDGLSATAFPSGIQGVPVEAIEAVSPVLMLRRALRTDSGGAGKFRGGLGQEMVLMVDSEAPVLHSCMYDRTRFAARGFQGGKDGAPGELFLQDGTRPHPKGKYELQPGQSVILKLPGGGGFFRPEERALSAVLEDVRQGRVSREAALTEYRVVIKEDLSDVDEPATVLLREVHNAE</sequence>
<reference evidence="2 3" key="1">
    <citation type="submission" date="2018-06" db="EMBL/GenBank/DDBJ databases">
        <title>Draft Genome Sequence of a Novel Marine Bacterium Related to the Verrucomicrobia.</title>
        <authorList>
            <person name="Vosseberg J."/>
            <person name="Martijn J."/>
            <person name="Ettema T.J.G."/>
        </authorList>
    </citation>
    <scope>NUCLEOTIDE SEQUENCE [LARGE SCALE GENOMIC DNA]</scope>
    <source>
        <strain evidence="2">TARA_B100001123</strain>
    </source>
</reference>
<proteinExistence type="predicted"/>
<dbReference type="PANTHER" id="PTHR11365">
    <property type="entry name" value="5-OXOPROLINASE RELATED"/>
    <property type="match status" value="1"/>
</dbReference>
<name>A0A2Z4ADE0_9BACT</name>
<feature type="domain" description="Hydantoinase B/oxoprolinase" evidence="1">
    <location>
        <begin position="40"/>
        <end position="548"/>
    </location>
</feature>
<evidence type="ECO:0000313" key="3">
    <source>
        <dbReference type="Proteomes" id="UP000247465"/>
    </source>
</evidence>
<evidence type="ECO:0000313" key="2">
    <source>
        <dbReference type="EMBL" id="AWT60253.1"/>
    </source>
</evidence>
<protein>
    <submittedName>
        <fullName evidence="2">Acetophenone carboxylase delta subunit</fullName>
        <ecNumber evidence="2">6.4.1.8</ecNumber>
    </submittedName>
</protein>
<dbReference type="PANTHER" id="PTHR11365:SF23">
    <property type="entry name" value="HYPOTHETICAL 5-OXOPROLINASE (EUROFUNG)-RELATED"/>
    <property type="match status" value="1"/>
</dbReference>
<dbReference type="KEGG" id="mtar:DF168_01456"/>
<dbReference type="InterPro" id="IPR045079">
    <property type="entry name" value="Oxoprolinase-like"/>
</dbReference>
<dbReference type="GO" id="GO:0005829">
    <property type="term" value="C:cytosol"/>
    <property type="evidence" value="ECO:0007669"/>
    <property type="project" value="TreeGrafter"/>
</dbReference>
<dbReference type="EC" id="6.4.1.8" evidence="2"/>
<dbReference type="GO" id="GO:0017168">
    <property type="term" value="F:5-oxoprolinase (ATP-hydrolyzing) activity"/>
    <property type="evidence" value="ECO:0007669"/>
    <property type="project" value="TreeGrafter"/>
</dbReference>
<organism evidence="2 3">
    <name type="scientific">Candidatus Moanibacter tarae</name>
    <dbReference type="NCBI Taxonomy" id="2200854"/>
    <lineage>
        <taxon>Bacteria</taxon>
        <taxon>Pseudomonadati</taxon>
        <taxon>Verrucomicrobiota</taxon>
        <taxon>Opitutia</taxon>
        <taxon>Puniceicoccales</taxon>
        <taxon>Puniceicoccales incertae sedis</taxon>
        <taxon>Candidatus Moanibacter</taxon>
    </lineage>
</organism>
<dbReference type="GO" id="GO:0016874">
    <property type="term" value="F:ligase activity"/>
    <property type="evidence" value="ECO:0007669"/>
    <property type="project" value="UniProtKB-KW"/>
</dbReference>
<keyword evidence="2" id="KW-0436">Ligase</keyword>
<dbReference type="GO" id="GO:0006749">
    <property type="term" value="P:glutathione metabolic process"/>
    <property type="evidence" value="ECO:0007669"/>
    <property type="project" value="TreeGrafter"/>
</dbReference>
<evidence type="ECO:0000259" key="1">
    <source>
        <dbReference type="Pfam" id="PF02538"/>
    </source>
</evidence>
<dbReference type="EMBL" id="CP029803">
    <property type="protein sequence ID" value="AWT60253.1"/>
    <property type="molecule type" value="Genomic_DNA"/>
</dbReference>
<dbReference type="AlphaFoldDB" id="A0A2Z4ADE0"/>